<accession>A0A6J8E2S8</accession>
<gene>
    <name evidence="1" type="ORF">MCOR_47497</name>
</gene>
<reference evidence="1 2" key="1">
    <citation type="submission" date="2020-06" db="EMBL/GenBank/DDBJ databases">
        <authorList>
            <person name="Li R."/>
            <person name="Bekaert M."/>
        </authorList>
    </citation>
    <scope>NUCLEOTIDE SEQUENCE [LARGE SCALE GENOMIC DNA]</scope>
    <source>
        <strain evidence="2">wild</strain>
    </source>
</reference>
<evidence type="ECO:0000313" key="1">
    <source>
        <dbReference type="EMBL" id="CAC5414750.1"/>
    </source>
</evidence>
<name>A0A6J8E2S8_MYTCO</name>
<proteinExistence type="predicted"/>
<dbReference type="EMBL" id="CACVKT020008353">
    <property type="protein sequence ID" value="CAC5414750.1"/>
    <property type="molecule type" value="Genomic_DNA"/>
</dbReference>
<evidence type="ECO:0000313" key="2">
    <source>
        <dbReference type="Proteomes" id="UP000507470"/>
    </source>
</evidence>
<keyword evidence="2" id="KW-1185">Reference proteome</keyword>
<organism evidence="1 2">
    <name type="scientific">Mytilus coruscus</name>
    <name type="common">Sea mussel</name>
    <dbReference type="NCBI Taxonomy" id="42192"/>
    <lineage>
        <taxon>Eukaryota</taxon>
        <taxon>Metazoa</taxon>
        <taxon>Spiralia</taxon>
        <taxon>Lophotrochozoa</taxon>
        <taxon>Mollusca</taxon>
        <taxon>Bivalvia</taxon>
        <taxon>Autobranchia</taxon>
        <taxon>Pteriomorphia</taxon>
        <taxon>Mytilida</taxon>
        <taxon>Mytiloidea</taxon>
        <taxon>Mytilidae</taxon>
        <taxon>Mytilinae</taxon>
        <taxon>Mytilus</taxon>
    </lineage>
</organism>
<protein>
    <submittedName>
        <fullName evidence="1">Uncharacterized protein</fullName>
    </submittedName>
</protein>
<sequence length="172" mass="19840">MIMATEKQDSSRKRPPNFRIEISVDNSINDEISSYDDLDSINIMTDARHSWRKNAKDTTVVALGEKTHLGLIAISSAGHHHETTIEHTTVEHDKHHHYTAKPPTKTTHRSILQNNHVESYIHTHMNSACRREIMNWIEDEHVRHNLLKLSSNCRKIVFAWIEDDARKHTAAA</sequence>
<dbReference type="AlphaFoldDB" id="A0A6J8E2S8"/>
<dbReference type="Proteomes" id="UP000507470">
    <property type="component" value="Unassembled WGS sequence"/>
</dbReference>